<dbReference type="GO" id="GO:0000981">
    <property type="term" value="F:DNA-binding transcription factor activity, RNA polymerase II-specific"/>
    <property type="evidence" value="ECO:0007669"/>
    <property type="project" value="InterPro"/>
</dbReference>
<gene>
    <name evidence="9" type="ORF">B4U80_06243</name>
</gene>
<comment type="caution">
    <text evidence="9">The sequence shown here is derived from an EMBL/GenBank/DDBJ whole genome shotgun (WGS) entry which is preliminary data.</text>
</comment>
<comment type="subcellular location">
    <subcellularLocation>
        <location evidence="1 5 6">Nucleus</location>
    </subcellularLocation>
</comment>
<evidence type="ECO:0000313" key="10">
    <source>
        <dbReference type="Proteomes" id="UP000288716"/>
    </source>
</evidence>
<keyword evidence="3 5" id="KW-0371">Homeobox</keyword>
<sequence>MSPQTNAMQQKRRQKGHADDEQRLHRYHNETFTSQLAYLERKFRIQKYLSVADRANVASTLNLTETQVKTWYQNRRTKWKRQNNSRLDEYRTKIMDLNMSDHEAVNIHSSIPISGHAPLYNYPIFSLNANVLNNSEVIRNVFIPGE</sequence>
<keyword evidence="4 5" id="KW-0539">Nucleus</keyword>
<evidence type="ECO:0000256" key="2">
    <source>
        <dbReference type="ARBA" id="ARBA00023125"/>
    </source>
</evidence>
<evidence type="ECO:0000256" key="7">
    <source>
        <dbReference type="SAM" id="MobiDB-lite"/>
    </source>
</evidence>
<dbReference type="OrthoDB" id="6159439at2759"/>
<proteinExistence type="predicted"/>
<feature type="DNA-binding region" description="Homeobox" evidence="5">
    <location>
        <begin position="24"/>
        <end position="83"/>
    </location>
</feature>
<evidence type="ECO:0000256" key="4">
    <source>
        <dbReference type="ARBA" id="ARBA00023242"/>
    </source>
</evidence>
<dbReference type="Proteomes" id="UP000288716">
    <property type="component" value="Unassembled WGS sequence"/>
</dbReference>
<dbReference type="EMBL" id="NCKV01000681">
    <property type="protein sequence ID" value="RWS30005.1"/>
    <property type="molecule type" value="Genomic_DNA"/>
</dbReference>
<evidence type="ECO:0000313" key="9">
    <source>
        <dbReference type="EMBL" id="RWS30005.1"/>
    </source>
</evidence>
<dbReference type="InterPro" id="IPR017970">
    <property type="entry name" value="Homeobox_CS"/>
</dbReference>
<dbReference type="SMART" id="SM00389">
    <property type="entry name" value="HOX"/>
    <property type="match status" value="1"/>
</dbReference>
<feature type="domain" description="Homeobox" evidence="8">
    <location>
        <begin position="22"/>
        <end position="82"/>
    </location>
</feature>
<dbReference type="SUPFAM" id="SSF46689">
    <property type="entry name" value="Homeodomain-like"/>
    <property type="match status" value="1"/>
</dbReference>
<evidence type="ECO:0000256" key="6">
    <source>
        <dbReference type="RuleBase" id="RU000682"/>
    </source>
</evidence>
<keyword evidence="10" id="KW-1185">Reference proteome</keyword>
<dbReference type="PRINTS" id="PR00024">
    <property type="entry name" value="HOMEOBOX"/>
</dbReference>
<evidence type="ECO:0000256" key="1">
    <source>
        <dbReference type="ARBA" id="ARBA00004123"/>
    </source>
</evidence>
<dbReference type="VEuPathDB" id="VectorBase:LDEU002037"/>
<accession>A0A443SRB1</accession>
<dbReference type="PROSITE" id="PS00027">
    <property type="entry name" value="HOMEOBOX_1"/>
    <property type="match status" value="1"/>
</dbReference>
<protein>
    <submittedName>
        <fullName evidence="9">BarH-like 1 homeobox protein</fullName>
    </submittedName>
</protein>
<evidence type="ECO:0000256" key="3">
    <source>
        <dbReference type="ARBA" id="ARBA00023155"/>
    </source>
</evidence>
<feature type="region of interest" description="Disordered" evidence="7">
    <location>
        <begin position="1"/>
        <end position="25"/>
    </location>
</feature>
<name>A0A443SRB1_9ACAR</name>
<dbReference type="InterPro" id="IPR001356">
    <property type="entry name" value="HD"/>
</dbReference>
<dbReference type="PANTHER" id="PTHR24333:SF5">
    <property type="entry name" value="VENT HOMEOBOX"/>
    <property type="match status" value="1"/>
</dbReference>
<reference evidence="9 10" key="1">
    <citation type="journal article" date="2018" name="Gigascience">
        <title>Genomes of trombidid mites reveal novel predicted allergens and laterally-transferred genes associated with secondary metabolism.</title>
        <authorList>
            <person name="Dong X."/>
            <person name="Chaisiri K."/>
            <person name="Xia D."/>
            <person name="Armstrong S.D."/>
            <person name="Fang Y."/>
            <person name="Donnelly M.J."/>
            <person name="Kadowaki T."/>
            <person name="McGarry J.W."/>
            <person name="Darby A.C."/>
            <person name="Makepeace B.L."/>
        </authorList>
    </citation>
    <scope>NUCLEOTIDE SEQUENCE [LARGE SCALE GENOMIC DNA]</scope>
    <source>
        <strain evidence="9">UoL-UT</strain>
    </source>
</reference>
<dbReference type="InterPro" id="IPR020479">
    <property type="entry name" value="HD_metazoa"/>
</dbReference>
<dbReference type="CDD" id="cd00086">
    <property type="entry name" value="homeodomain"/>
    <property type="match status" value="1"/>
</dbReference>
<dbReference type="GO" id="GO:0005634">
    <property type="term" value="C:nucleus"/>
    <property type="evidence" value="ECO:0007669"/>
    <property type="project" value="UniProtKB-SubCell"/>
</dbReference>
<feature type="compositionally biased region" description="Basic and acidic residues" evidence="7">
    <location>
        <begin position="16"/>
        <end position="25"/>
    </location>
</feature>
<evidence type="ECO:0000259" key="8">
    <source>
        <dbReference type="PROSITE" id="PS50071"/>
    </source>
</evidence>
<dbReference type="Gene3D" id="1.10.10.60">
    <property type="entry name" value="Homeodomain-like"/>
    <property type="match status" value="1"/>
</dbReference>
<dbReference type="InterPro" id="IPR050848">
    <property type="entry name" value="Homeobox_TF"/>
</dbReference>
<dbReference type="AlphaFoldDB" id="A0A443SRB1"/>
<dbReference type="PROSITE" id="PS50071">
    <property type="entry name" value="HOMEOBOX_2"/>
    <property type="match status" value="1"/>
</dbReference>
<keyword evidence="2 5" id="KW-0238">DNA-binding</keyword>
<dbReference type="InterPro" id="IPR009057">
    <property type="entry name" value="Homeodomain-like_sf"/>
</dbReference>
<dbReference type="STRING" id="299467.A0A443SRB1"/>
<organism evidence="9 10">
    <name type="scientific">Leptotrombidium deliense</name>
    <dbReference type="NCBI Taxonomy" id="299467"/>
    <lineage>
        <taxon>Eukaryota</taxon>
        <taxon>Metazoa</taxon>
        <taxon>Ecdysozoa</taxon>
        <taxon>Arthropoda</taxon>
        <taxon>Chelicerata</taxon>
        <taxon>Arachnida</taxon>
        <taxon>Acari</taxon>
        <taxon>Acariformes</taxon>
        <taxon>Trombidiformes</taxon>
        <taxon>Prostigmata</taxon>
        <taxon>Anystina</taxon>
        <taxon>Parasitengona</taxon>
        <taxon>Trombiculoidea</taxon>
        <taxon>Trombiculidae</taxon>
        <taxon>Leptotrombidium</taxon>
    </lineage>
</organism>
<evidence type="ECO:0000256" key="5">
    <source>
        <dbReference type="PROSITE-ProRule" id="PRU00108"/>
    </source>
</evidence>
<dbReference type="GO" id="GO:0003677">
    <property type="term" value="F:DNA binding"/>
    <property type="evidence" value="ECO:0007669"/>
    <property type="project" value="UniProtKB-UniRule"/>
</dbReference>
<dbReference type="PANTHER" id="PTHR24333">
    <property type="entry name" value="HOMEO BOX HB9 LIKE A-RELATED"/>
    <property type="match status" value="1"/>
</dbReference>
<dbReference type="Pfam" id="PF00046">
    <property type="entry name" value="Homeodomain"/>
    <property type="match status" value="1"/>
</dbReference>